<dbReference type="Pfam" id="PF12831">
    <property type="entry name" value="FAD_oxidored"/>
    <property type="match status" value="1"/>
</dbReference>
<sequence length="65" mass="6932">MDTDVLVIGGGNAALCAALMAREAGARVLLLESAPREWRGGNSAHTRNLRCMHDAPQDVLVEAYP</sequence>
<dbReference type="InterPro" id="IPR050315">
    <property type="entry name" value="FAD-oxidoreductase_2"/>
</dbReference>
<comment type="cofactor">
    <cofactor evidence="1">
        <name>FAD</name>
        <dbReference type="ChEBI" id="CHEBI:57692"/>
    </cofactor>
</comment>
<reference evidence="3 4" key="1">
    <citation type="submission" date="2018-09" db="EMBL/GenBank/DDBJ databases">
        <title>Acidovorax cavernicola nov. sp. isolated from Gruta de las Maravillas (Aracena, Spain).</title>
        <authorList>
            <person name="Jurado V."/>
            <person name="Gutierrez-Patricio S."/>
            <person name="Gonzalez-Pimentel J.L."/>
            <person name="Miller A.Z."/>
            <person name="Laiz L."/>
            <person name="Saiz-Jimenez C."/>
        </authorList>
    </citation>
    <scope>NUCLEOTIDE SEQUENCE [LARGE SCALE GENOMIC DNA]</scope>
    <source>
        <strain evidence="3 4">1011MAR4D40.2</strain>
    </source>
</reference>
<feature type="non-terminal residue" evidence="3">
    <location>
        <position position="65"/>
    </location>
</feature>
<dbReference type="PANTHER" id="PTHR43400">
    <property type="entry name" value="FUMARATE REDUCTASE"/>
    <property type="match status" value="1"/>
</dbReference>
<dbReference type="AlphaFoldDB" id="A0A9X8GRL7"/>
<organism evidence="3 4">
    <name type="scientific">Acidovorax cavernicola</name>
    <dbReference type="NCBI Taxonomy" id="1675792"/>
    <lineage>
        <taxon>Bacteria</taxon>
        <taxon>Pseudomonadati</taxon>
        <taxon>Pseudomonadota</taxon>
        <taxon>Betaproteobacteria</taxon>
        <taxon>Burkholderiales</taxon>
        <taxon>Comamonadaceae</taxon>
        <taxon>Acidovorax</taxon>
    </lineage>
</organism>
<evidence type="ECO:0000256" key="1">
    <source>
        <dbReference type="ARBA" id="ARBA00001974"/>
    </source>
</evidence>
<dbReference type="InterPro" id="IPR036188">
    <property type="entry name" value="FAD/NAD-bd_sf"/>
</dbReference>
<dbReference type="SUPFAM" id="SSF51905">
    <property type="entry name" value="FAD/NAD(P)-binding domain"/>
    <property type="match status" value="1"/>
</dbReference>
<comment type="caution">
    <text evidence="3">The sequence shown here is derived from an EMBL/GenBank/DDBJ whole genome shotgun (WGS) entry which is preliminary data.</text>
</comment>
<evidence type="ECO:0000256" key="2">
    <source>
        <dbReference type="ARBA" id="ARBA00022827"/>
    </source>
</evidence>
<gene>
    <name evidence="3" type="ORF">D3H34_33500</name>
</gene>
<dbReference type="Proteomes" id="UP000265619">
    <property type="component" value="Unassembled WGS sequence"/>
</dbReference>
<evidence type="ECO:0000313" key="4">
    <source>
        <dbReference type="Proteomes" id="UP000265619"/>
    </source>
</evidence>
<dbReference type="EMBL" id="QXMN01000336">
    <property type="protein sequence ID" value="RIX68596.1"/>
    <property type="molecule type" value="Genomic_DNA"/>
</dbReference>
<keyword evidence="4" id="KW-1185">Reference proteome</keyword>
<dbReference type="PANTHER" id="PTHR43400:SF7">
    <property type="entry name" value="FAD-DEPENDENT OXIDOREDUCTASE 2 FAD BINDING DOMAIN-CONTAINING PROTEIN"/>
    <property type="match status" value="1"/>
</dbReference>
<protein>
    <submittedName>
        <fullName evidence="3">FAD-dependent oxidoreductase</fullName>
    </submittedName>
</protein>
<dbReference type="Gene3D" id="3.50.50.60">
    <property type="entry name" value="FAD/NAD(P)-binding domain"/>
    <property type="match status" value="1"/>
</dbReference>
<dbReference type="OrthoDB" id="9813348at2"/>
<proteinExistence type="predicted"/>
<accession>A0A9X8GRL7</accession>
<keyword evidence="2" id="KW-0274">FAD</keyword>
<dbReference type="RefSeq" id="WP_119558925.1">
    <property type="nucleotide sequence ID" value="NZ_QXMN01000336.1"/>
</dbReference>
<name>A0A9X8GRL7_9BURK</name>
<keyword evidence="2" id="KW-0285">Flavoprotein</keyword>
<evidence type="ECO:0000313" key="3">
    <source>
        <dbReference type="EMBL" id="RIX68596.1"/>
    </source>
</evidence>